<name>A0A2I0KLG5_PUNGR</name>
<dbReference type="Proteomes" id="UP000233551">
    <property type="component" value="Unassembled WGS sequence"/>
</dbReference>
<keyword evidence="2" id="KW-1185">Reference proteome</keyword>
<accession>A0A2I0KLG5</accession>
<dbReference type="AlphaFoldDB" id="A0A2I0KLG5"/>
<sequence>MHPAVPLVILAPRGIFRVSYWIPSDASAICPCSHVRAFASDCRVMNSNPSFDRESSCREPDIAKDFKKHPILGPGTALIPFPYGCSYPAWMHRDIVPETKFTDWRCCRDEVASSVLCPWSGGVFDLSEAGFAAGAIACCSASISCTLEKCALEADGHACLSIETVALKACGSFERFRRRLHRGTSLSGPSLLKYRKKDPIGVLEEWRVGRDHSLVGDVTILVTFAAGGQGHALFVGAVACDFLWRGGWDSVSKFQGAGWEVFIVLIVVVQGSSCLLGSELAWLASCKHTERHAQGVSRMRAWARVYAIRISCWVGEVLVCWWTLSRRGQEAERGVPYQDDKKICFGLVNVNDILKTINKHASKQTESSPNPLDIPSGVAKLCAPEFNLVGARIREAYATRLGSIHLSEDAQRTNVRRSRHLPFYDPKVEGRQVTWV</sequence>
<reference evidence="1 2" key="1">
    <citation type="submission" date="2017-11" db="EMBL/GenBank/DDBJ databases">
        <title>De-novo sequencing of pomegranate (Punica granatum L.) genome.</title>
        <authorList>
            <person name="Akparov Z."/>
            <person name="Amiraslanov A."/>
            <person name="Hajiyeva S."/>
            <person name="Abbasov M."/>
            <person name="Kaur K."/>
            <person name="Hamwieh A."/>
            <person name="Solovyev V."/>
            <person name="Salamov A."/>
            <person name="Braich B."/>
            <person name="Kosarev P."/>
            <person name="Mahmoud A."/>
            <person name="Hajiyev E."/>
            <person name="Babayeva S."/>
            <person name="Izzatullayeva V."/>
            <person name="Mammadov A."/>
            <person name="Mammadov A."/>
            <person name="Sharifova S."/>
            <person name="Ojaghi J."/>
            <person name="Eynullazada K."/>
            <person name="Bayramov B."/>
            <person name="Abdulazimova A."/>
            <person name="Shahmuradov I."/>
        </authorList>
    </citation>
    <scope>NUCLEOTIDE SEQUENCE [LARGE SCALE GENOMIC DNA]</scope>
    <source>
        <strain evidence="2">cv. AG2017</strain>
        <tissue evidence="1">Leaf</tissue>
    </source>
</reference>
<evidence type="ECO:0000313" key="2">
    <source>
        <dbReference type="Proteomes" id="UP000233551"/>
    </source>
</evidence>
<gene>
    <name evidence="1" type="ORF">CRG98_010253</name>
</gene>
<organism evidence="1 2">
    <name type="scientific">Punica granatum</name>
    <name type="common">Pomegranate</name>
    <dbReference type="NCBI Taxonomy" id="22663"/>
    <lineage>
        <taxon>Eukaryota</taxon>
        <taxon>Viridiplantae</taxon>
        <taxon>Streptophyta</taxon>
        <taxon>Embryophyta</taxon>
        <taxon>Tracheophyta</taxon>
        <taxon>Spermatophyta</taxon>
        <taxon>Magnoliopsida</taxon>
        <taxon>eudicotyledons</taxon>
        <taxon>Gunneridae</taxon>
        <taxon>Pentapetalae</taxon>
        <taxon>rosids</taxon>
        <taxon>malvids</taxon>
        <taxon>Myrtales</taxon>
        <taxon>Lythraceae</taxon>
        <taxon>Punica</taxon>
    </lineage>
</organism>
<evidence type="ECO:0000313" key="1">
    <source>
        <dbReference type="EMBL" id="PKI69347.1"/>
    </source>
</evidence>
<proteinExistence type="predicted"/>
<protein>
    <submittedName>
        <fullName evidence="1">Uncharacterized protein</fullName>
    </submittedName>
</protein>
<dbReference type="EMBL" id="PGOL01000510">
    <property type="protein sequence ID" value="PKI69347.1"/>
    <property type="molecule type" value="Genomic_DNA"/>
</dbReference>
<comment type="caution">
    <text evidence="1">The sequence shown here is derived from an EMBL/GenBank/DDBJ whole genome shotgun (WGS) entry which is preliminary data.</text>
</comment>